<dbReference type="OrthoDB" id="8360902at2"/>
<accession>A0A1Q9AG56</accession>
<name>A0A1Q9AG56_9HYPH</name>
<organism evidence="1 2">
    <name type="scientific">Xaviernesmea rhizosphaerae</name>
    <dbReference type="NCBI Taxonomy" id="1672749"/>
    <lineage>
        <taxon>Bacteria</taxon>
        <taxon>Pseudomonadati</taxon>
        <taxon>Pseudomonadota</taxon>
        <taxon>Alphaproteobacteria</taxon>
        <taxon>Hyphomicrobiales</taxon>
        <taxon>Rhizobiaceae</taxon>
        <taxon>Rhizobium/Agrobacterium group</taxon>
        <taxon>Xaviernesmea</taxon>
    </lineage>
</organism>
<sequence length="158" mass="16579">MTCFLLAAAPSRAASDCQPIYDAYAAMFQKPAIKRTITTPGMADPVEMVLTPDALYSRVGAKDSWGKVELNAATRSVMKKGTPSPETVTECRRIGPRAVEGVSGTAYDFTPAKMSGNAPGETITVVLDDATGLPLLETALKAGTKVANVYDGVTIPLP</sequence>
<dbReference type="STRING" id="1672749.BJF92_09290"/>
<dbReference type="AlphaFoldDB" id="A0A1Q9AG56"/>
<dbReference type="RefSeq" id="WP_075635884.1">
    <property type="nucleotide sequence ID" value="NZ_MKIO01000037.1"/>
</dbReference>
<gene>
    <name evidence="1" type="ORF">BJF92_09290</name>
</gene>
<evidence type="ECO:0000313" key="2">
    <source>
        <dbReference type="Proteomes" id="UP000186143"/>
    </source>
</evidence>
<protein>
    <submittedName>
        <fullName evidence="1">Uncharacterized protein</fullName>
    </submittedName>
</protein>
<evidence type="ECO:0000313" key="1">
    <source>
        <dbReference type="EMBL" id="OLP53943.1"/>
    </source>
</evidence>
<dbReference type="EMBL" id="MKIO01000037">
    <property type="protein sequence ID" value="OLP53943.1"/>
    <property type="molecule type" value="Genomic_DNA"/>
</dbReference>
<proteinExistence type="predicted"/>
<comment type="caution">
    <text evidence="1">The sequence shown here is derived from an EMBL/GenBank/DDBJ whole genome shotgun (WGS) entry which is preliminary data.</text>
</comment>
<reference evidence="1 2" key="1">
    <citation type="submission" date="2016-09" db="EMBL/GenBank/DDBJ databases">
        <title>Rhizobium sp. nov., a novel species isolated from the rice rhizosphere.</title>
        <authorList>
            <person name="Zhao J."/>
            <person name="Zhang X."/>
        </authorList>
    </citation>
    <scope>NUCLEOTIDE SEQUENCE [LARGE SCALE GENOMIC DNA]</scope>
    <source>
        <strain evidence="1 2">MH17</strain>
    </source>
</reference>
<dbReference type="Proteomes" id="UP000186143">
    <property type="component" value="Unassembled WGS sequence"/>
</dbReference>